<dbReference type="EMBL" id="GG749480">
    <property type="protein sequence ID" value="KMW68495.1"/>
    <property type="molecule type" value="Genomic_DNA"/>
</dbReference>
<dbReference type="AlphaFoldDB" id="A0A0J9ETJ0"/>
<gene>
    <name evidence="1" type="ORF">BDDG_12855</name>
</gene>
<feature type="non-terminal residue" evidence="1">
    <location>
        <position position="132"/>
    </location>
</feature>
<feature type="non-terminal residue" evidence="1">
    <location>
        <position position="1"/>
    </location>
</feature>
<name>A0A0J9ETJ0_AJEDA</name>
<evidence type="ECO:0000313" key="1">
    <source>
        <dbReference type="EMBL" id="KMW68495.1"/>
    </source>
</evidence>
<dbReference type="Proteomes" id="UP000007802">
    <property type="component" value="Unassembled WGS sequence"/>
</dbReference>
<protein>
    <submittedName>
        <fullName evidence="1">Uncharacterized protein</fullName>
    </submittedName>
</protein>
<sequence length="132" mass="14346">SSYIDRFMFTDNSKLNVESLIKNLKNVIMKKLSVLCITESSAFSLISSTTSFSAALLSVSFSAASQSSTLASVSDSPALTISVSITVTSTTSDFTVSAFVISSSQFKKMLYRLDKLCFSVYILSLFLLTLRT</sequence>
<reference evidence="1" key="1">
    <citation type="submission" date="2010-03" db="EMBL/GenBank/DDBJ databases">
        <title>Annotation of Blastomyces dermatitidis strain ATCC 18188.</title>
        <authorList>
            <consortium name="The Broad Institute Genome Sequencing Platform"/>
            <consortium name="Broad Institute Genome Sequencing Center for Infectious Disease."/>
            <person name="Cuomo C."/>
            <person name="Klein B."/>
            <person name="Sullivan T."/>
            <person name="Heitman J."/>
            <person name="Young S."/>
            <person name="Zeng Q."/>
            <person name="Gargeya S."/>
            <person name="Alvarado L."/>
            <person name="Berlin A.M."/>
            <person name="Chapman S.B."/>
            <person name="Chen Z."/>
            <person name="Freedman E."/>
            <person name="Gellesch M."/>
            <person name="Goldberg J."/>
            <person name="Griggs A."/>
            <person name="Gujja S."/>
            <person name="Heilman E."/>
            <person name="Heiman D."/>
            <person name="Howarth C."/>
            <person name="Mehta T."/>
            <person name="Neiman D."/>
            <person name="Pearson M."/>
            <person name="Roberts A."/>
            <person name="Saif S."/>
            <person name="Shea T."/>
            <person name="Shenoy N."/>
            <person name="Sisk P."/>
            <person name="Stolte C."/>
            <person name="Sykes S."/>
            <person name="White J."/>
            <person name="Yandava C."/>
            <person name="Haas B."/>
            <person name="Nusbaum C."/>
            <person name="Birren B."/>
        </authorList>
    </citation>
    <scope>NUCLEOTIDE SEQUENCE</scope>
    <source>
        <strain evidence="1">ATCC 18188</strain>
    </source>
</reference>
<organism evidence="1">
    <name type="scientific">Ajellomyces dermatitidis (strain ATCC 18188 / CBS 674.68)</name>
    <name type="common">Blastomyces dermatitidis</name>
    <dbReference type="NCBI Taxonomy" id="653446"/>
    <lineage>
        <taxon>Eukaryota</taxon>
        <taxon>Fungi</taxon>
        <taxon>Dikarya</taxon>
        <taxon>Ascomycota</taxon>
        <taxon>Pezizomycotina</taxon>
        <taxon>Eurotiomycetes</taxon>
        <taxon>Eurotiomycetidae</taxon>
        <taxon>Onygenales</taxon>
        <taxon>Ajellomycetaceae</taxon>
        <taxon>Blastomyces</taxon>
    </lineage>
</organism>
<accession>A0A0J9ETJ0</accession>
<proteinExistence type="predicted"/>